<dbReference type="InterPro" id="IPR021109">
    <property type="entry name" value="Peptidase_aspartic_dom_sf"/>
</dbReference>
<dbReference type="Pfam" id="PF03732">
    <property type="entry name" value="Retrotrans_gag"/>
    <property type="match status" value="1"/>
</dbReference>
<dbReference type="InterPro" id="IPR001969">
    <property type="entry name" value="Aspartic_peptidase_AS"/>
</dbReference>
<evidence type="ECO:0000256" key="3">
    <source>
        <dbReference type="ARBA" id="ARBA00022695"/>
    </source>
</evidence>
<dbReference type="PANTHER" id="PTHR37984:SF5">
    <property type="entry name" value="PROTEIN NYNRIN-LIKE"/>
    <property type="match status" value="1"/>
</dbReference>
<dbReference type="GO" id="GO:0004519">
    <property type="term" value="F:endonuclease activity"/>
    <property type="evidence" value="ECO:0007669"/>
    <property type="project" value="UniProtKB-KW"/>
</dbReference>
<evidence type="ECO:0000313" key="14">
    <source>
        <dbReference type="Proteomes" id="UP000719412"/>
    </source>
</evidence>
<dbReference type="InterPro" id="IPR041373">
    <property type="entry name" value="RT_RNaseH"/>
</dbReference>
<dbReference type="CDD" id="cd00303">
    <property type="entry name" value="retropepsin_like"/>
    <property type="match status" value="1"/>
</dbReference>
<evidence type="ECO:0000256" key="7">
    <source>
        <dbReference type="ARBA" id="ARBA00022918"/>
    </source>
</evidence>
<dbReference type="PROSITE" id="PS00141">
    <property type="entry name" value="ASP_PROTEASE"/>
    <property type="match status" value="1"/>
</dbReference>
<dbReference type="InterPro" id="IPR005162">
    <property type="entry name" value="Retrotrans_gag_dom"/>
</dbReference>
<dbReference type="GO" id="GO:0003964">
    <property type="term" value="F:RNA-directed DNA polymerase activity"/>
    <property type="evidence" value="ECO:0007669"/>
    <property type="project" value="UniProtKB-KW"/>
</dbReference>
<dbReference type="Pfam" id="PF00078">
    <property type="entry name" value="RVT_1"/>
    <property type="match status" value="1"/>
</dbReference>
<reference evidence="13" key="2">
    <citation type="submission" date="2021-08" db="EMBL/GenBank/DDBJ databases">
        <authorList>
            <person name="Eriksson T."/>
        </authorList>
    </citation>
    <scope>NUCLEOTIDE SEQUENCE</scope>
    <source>
        <strain evidence="13">Stoneville</strain>
        <tissue evidence="13">Whole head</tissue>
    </source>
</reference>
<dbReference type="AlphaFoldDB" id="A0A8J6L9W1"/>
<keyword evidence="3" id="KW-0548">Nucleotidyltransferase</keyword>
<keyword evidence="6" id="KW-0378">Hydrolase</keyword>
<organism evidence="13 14">
    <name type="scientific">Tenebrio molitor</name>
    <name type="common">Yellow mealworm beetle</name>
    <dbReference type="NCBI Taxonomy" id="7067"/>
    <lineage>
        <taxon>Eukaryota</taxon>
        <taxon>Metazoa</taxon>
        <taxon>Ecdysozoa</taxon>
        <taxon>Arthropoda</taxon>
        <taxon>Hexapoda</taxon>
        <taxon>Insecta</taxon>
        <taxon>Pterygota</taxon>
        <taxon>Neoptera</taxon>
        <taxon>Endopterygota</taxon>
        <taxon>Coleoptera</taxon>
        <taxon>Polyphaga</taxon>
        <taxon>Cucujiformia</taxon>
        <taxon>Tenebrionidae</taxon>
        <taxon>Tenebrio</taxon>
    </lineage>
</organism>
<dbReference type="EMBL" id="JABDTM020026106">
    <property type="protein sequence ID" value="KAH0812377.1"/>
    <property type="molecule type" value="Genomic_DNA"/>
</dbReference>
<feature type="compositionally biased region" description="Low complexity" evidence="8">
    <location>
        <begin position="27"/>
        <end position="46"/>
    </location>
</feature>
<feature type="domain" description="Reverse transcriptase" evidence="10">
    <location>
        <begin position="489"/>
        <end position="559"/>
    </location>
</feature>
<evidence type="ECO:0000313" key="13">
    <source>
        <dbReference type="EMBL" id="KAH0812377.1"/>
    </source>
</evidence>
<evidence type="ECO:0000256" key="5">
    <source>
        <dbReference type="ARBA" id="ARBA00022759"/>
    </source>
</evidence>
<evidence type="ECO:0000256" key="4">
    <source>
        <dbReference type="ARBA" id="ARBA00022722"/>
    </source>
</evidence>
<dbReference type="CDD" id="cd01647">
    <property type="entry name" value="RT_LTR"/>
    <property type="match status" value="1"/>
</dbReference>
<dbReference type="Gene3D" id="2.40.70.10">
    <property type="entry name" value="Acid Proteases"/>
    <property type="match status" value="1"/>
</dbReference>
<evidence type="ECO:0000259" key="10">
    <source>
        <dbReference type="Pfam" id="PF00078"/>
    </source>
</evidence>
<name>A0A8J6L9W1_TENMO</name>
<accession>A0A8J6L9W1</accession>
<sequence>MATTRGNTYEEEEIETERPADMITEVTDPSTPGTHSSDTPPSSTTSEISALVNLLRSLVASKDETAPLPEFHGWEHEDPATFLNHVVGNAAPESHLNKATGQLRNEAALWWQAQRQLLPSYDDFKIAFLHRYDGEDRRNQLLASFYGQRQRNDEKAEDFLRKKRLLARRLAPEMEEKALVRFCSGMLQPELVVSIGIVHPTTMDDFIYGVSRRRRPRYRRRPLDVPSGRGTSNAAPSGAQPPTAPAANTSAADIHNLHFLPRLRLHIGKSEVDALLDSGATHTFIRNGTIDVPVETLSEPFHLLTATTQPGNHIIGTQTLRCRSGGWSGNITFLVVDGLREQIICGYDFLRDHQAIMDTTRRCLYLGNGEKRATIHYLAGPDPLVPRAHVPPQALRPDQVDHGFPDSHVHGLRQLLDEFASIFNYQPTPSTTPTVRHTIRLKDDSTFRIRPYRYSDEKKTTIYQQIEKMLADRIIESSTSEFASPIVVVKKKDGQPRFCVDYRRLNSQTVDEATPLPRIQETLRDLGQATVFTTLDLRSGYWQVPMEEASKKYTALSTPDGGTSHLPATDDLRLVFERLAMHGLRCAPQKCHLGKSELEYLGHVVGPYGNRPQECHLHQIATAEPPTDHKRLRSFLGTCNWLREYVSRFAEIAQPLKDLLVLVSTLRSSNEQECLALVWGIRKYRTYLEERRFLVRTDNKALTWLQSAKDGKAKNSEAQEPNGPLDADTERLLPPERRADSLRPTACLADIAHDGRPAPFTEGTNINDADEPDITLAEKCGQLSKESRTRRS</sequence>
<evidence type="ECO:0000256" key="1">
    <source>
        <dbReference type="ARBA" id="ARBA00012493"/>
    </source>
</evidence>
<dbReference type="Proteomes" id="UP000719412">
    <property type="component" value="Unassembled WGS sequence"/>
</dbReference>
<keyword evidence="7" id="KW-0695">RNA-directed DNA polymerase</keyword>
<dbReference type="EC" id="2.7.7.49" evidence="1"/>
<feature type="region of interest" description="Disordered" evidence="8">
    <location>
        <begin position="709"/>
        <end position="792"/>
    </location>
</feature>
<comment type="caution">
    <text evidence="13">The sequence shown here is derived from an EMBL/GenBank/DDBJ whole genome shotgun (WGS) entry which is preliminary data.</text>
</comment>
<dbReference type="GO" id="GO:0004190">
    <property type="term" value="F:aspartic-type endopeptidase activity"/>
    <property type="evidence" value="ECO:0007669"/>
    <property type="project" value="InterPro"/>
</dbReference>
<dbReference type="InterPro" id="IPR018061">
    <property type="entry name" value="Retropepsins"/>
</dbReference>
<dbReference type="InterPro" id="IPR050951">
    <property type="entry name" value="Retrovirus_Pol_polyprotein"/>
</dbReference>
<protein>
    <recommendedName>
        <fullName evidence="1">RNA-directed DNA polymerase</fullName>
        <ecNumber evidence="1">2.7.7.49</ecNumber>
    </recommendedName>
</protein>
<dbReference type="Gene3D" id="3.10.10.10">
    <property type="entry name" value="HIV Type 1 Reverse Transcriptase, subunit A, domain 1"/>
    <property type="match status" value="1"/>
</dbReference>
<keyword evidence="5" id="KW-0255">Endonuclease</keyword>
<feature type="domain" description="Retropepsins" evidence="9">
    <location>
        <begin position="261"/>
        <end position="355"/>
    </location>
</feature>
<keyword evidence="14" id="KW-1185">Reference proteome</keyword>
<dbReference type="InterPro" id="IPR043502">
    <property type="entry name" value="DNA/RNA_pol_sf"/>
</dbReference>
<evidence type="ECO:0000256" key="2">
    <source>
        <dbReference type="ARBA" id="ARBA00022679"/>
    </source>
</evidence>
<feature type="compositionally biased region" description="Basic and acidic residues" evidence="8">
    <location>
        <begin position="728"/>
        <end position="741"/>
    </location>
</feature>
<dbReference type="Pfam" id="PF00077">
    <property type="entry name" value="RVP"/>
    <property type="match status" value="1"/>
</dbReference>
<dbReference type="Gene3D" id="3.30.70.270">
    <property type="match status" value="3"/>
</dbReference>
<reference evidence="13" key="1">
    <citation type="journal article" date="2020" name="J Insects Food Feed">
        <title>The yellow mealworm (Tenebrio molitor) genome: a resource for the emerging insects as food and feed industry.</title>
        <authorList>
            <person name="Eriksson T."/>
            <person name="Andere A."/>
            <person name="Kelstrup H."/>
            <person name="Emery V."/>
            <person name="Picard C."/>
        </authorList>
    </citation>
    <scope>NUCLEOTIDE SEQUENCE</scope>
    <source>
        <strain evidence="13">Stoneville</strain>
        <tissue evidence="13">Whole head</tissue>
    </source>
</reference>
<evidence type="ECO:0000256" key="6">
    <source>
        <dbReference type="ARBA" id="ARBA00022801"/>
    </source>
</evidence>
<dbReference type="PANTHER" id="PTHR37984">
    <property type="entry name" value="PROTEIN CBG26694"/>
    <property type="match status" value="1"/>
</dbReference>
<dbReference type="SUPFAM" id="SSF50630">
    <property type="entry name" value="Acid proteases"/>
    <property type="match status" value="1"/>
</dbReference>
<feature type="region of interest" description="Disordered" evidence="8">
    <location>
        <begin position="218"/>
        <end position="248"/>
    </location>
</feature>
<feature type="domain" description="Reverse transcriptase RNase H-like" evidence="12">
    <location>
        <begin position="668"/>
        <end position="713"/>
    </location>
</feature>
<dbReference type="Pfam" id="PF17917">
    <property type="entry name" value="RT_RNaseH"/>
    <property type="match status" value="1"/>
</dbReference>
<dbReference type="InterPro" id="IPR000477">
    <property type="entry name" value="RT_dom"/>
</dbReference>
<dbReference type="GO" id="GO:0006508">
    <property type="term" value="P:proteolysis"/>
    <property type="evidence" value="ECO:0007669"/>
    <property type="project" value="InterPro"/>
</dbReference>
<feature type="domain" description="Retrotransposon gag" evidence="11">
    <location>
        <begin position="99"/>
        <end position="186"/>
    </location>
</feature>
<feature type="region of interest" description="Disordered" evidence="8">
    <location>
        <begin position="1"/>
        <end position="47"/>
    </location>
</feature>
<evidence type="ECO:0000259" key="12">
    <source>
        <dbReference type="Pfam" id="PF17917"/>
    </source>
</evidence>
<evidence type="ECO:0000259" key="9">
    <source>
        <dbReference type="Pfam" id="PF00077"/>
    </source>
</evidence>
<gene>
    <name evidence="13" type="ORF">GEV33_010414</name>
</gene>
<evidence type="ECO:0000259" key="11">
    <source>
        <dbReference type="Pfam" id="PF03732"/>
    </source>
</evidence>
<keyword evidence="4" id="KW-0540">Nuclease</keyword>
<evidence type="ECO:0000256" key="8">
    <source>
        <dbReference type="SAM" id="MobiDB-lite"/>
    </source>
</evidence>
<dbReference type="InterPro" id="IPR043128">
    <property type="entry name" value="Rev_trsase/Diguanyl_cyclase"/>
</dbReference>
<keyword evidence="2" id="KW-0808">Transferase</keyword>
<dbReference type="SUPFAM" id="SSF56672">
    <property type="entry name" value="DNA/RNA polymerases"/>
    <property type="match status" value="1"/>
</dbReference>
<proteinExistence type="predicted"/>